<dbReference type="Proteomes" id="UP000286045">
    <property type="component" value="Unassembled WGS sequence"/>
</dbReference>
<feature type="chain" id="PRO_5019505763" description="Hypersensitive response-inducing protein" evidence="1">
    <location>
        <begin position="20"/>
        <end position="152"/>
    </location>
</feature>
<proteinExistence type="predicted"/>
<protein>
    <recommendedName>
        <fullName evidence="4">Hypersensitive response-inducing protein</fullName>
    </recommendedName>
</protein>
<keyword evidence="3" id="KW-1185">Reference proteome</keyword>
<accession>A0A439D5F5</accession>
<dbReference type="AlphaFoldDB" id="A0A439D5F5"/>
<gene>
    <name evidence="2" type="ORF">EKO27_g5486</name>
</gene>
<evidence type="ECO:0008006" key="4">
    <source>
        <dbReference type="Google" id="ProtNLM"/>
    </source>
</evidence>
<comment type="caution">
    <text evidence="2">The sequence shown here is derived from an EMBL/GenBank/DDBJ whole genome shotgun (WGS) entry which is preliminary data.</text>
</comment>
<dbReference type="EMBL" id="RYZI01000146">
    <property type="protein sequence ID" value="RWA09626.1"/>
    <property type="molecule type" value="Genomic_DNA"/>
</dbReference>
<evidence type="ECO:0000313" key="2">
    <source>
        <dbReference type="EMBL" id="RWA09626.1"/>
    </source>
</evidence>
<evidence type="ECO:0000313" key="3">
    <source>
        <dbReference type="Proteomes" id="UP000286045"/>
    </source>
</evidence>
<reference evidence="2 3" key="1">
    <citation type="submission" date="2018-12" db="EMBL/GenBank/DDBJ databases">
        <title>Draft genome sequence of Xylaria grammica IHI A82.</title>
        <authorList>
            <person name="Buettner E."/>
            <person name="Kellner H."/>
        </authorList>
    </citation>
    <scope>NUCLEOTIDE SEQUENCE [LARGE SCALE GENOMIC DNA]</scope>
    <source>
        <strain evidence="2 3">IHI A82</strain>
    </source>
</reference>
<keyword evidence="1" id="KW-0732">Signal</keyword>
<organism evidence="2 3">
    <name type="scientific">Xylaria grammica</name>
    <dbReference type="NCBI Taxonomy" id="363999"/>
    <lineage>
        <taxon>Eukaryota</taxon>
        <taxon>Fungi</taxon>
        <taxon>Dikarya</taxon>
        <taxon>Ascomycota</taxon>
        <taxon>Pezizomycotina</taxon>
        <taxon>Sordariomycetes</taxon>
        <taxon>Xylariomycetidae</taxon>
        <taxon>Xylariales</taxon>
        <taxon>Xylariaceae</taxon>
        <taxon>Xylaria</taxon>
    </lineage>
</organism>
<evidence type="ECO:0000256" key="1">
    <source>
        <dbReference type="SAM" id="SignalP"/>
    </source>
</evidence>
<feature type="signal peptide" evidence="1">
    <location>
        <begin position="1"/>
        <end position="19"/>
    </location>
</feature>
<name>A0A439D5F5_9PEZI</name>
<sequence>MQLNALVGALFAVAASGTAVKSRDAVLYNISGFTASCTPHSVQCGYGFRLVPSTDAPGSNGTICGNLVNGPDSLPPLPLTGCFENYAYAYSIALADGGIILTVTSALDANTNITGSHTATADQFIFTPNGISNSESYVGPTNFTIETTEVAV</sequence>